<dbReference type="AlphaFoldDB" id="A0AAU9K7P3"/>
<name>A0AAU9K7P3_9CILI</name>
<evidence type="ECO:0000256" key="1">
    <source>
        <dbReference type="SAM" id="MobiDB-lite"/>
    </source>
</evidence>
<evidence type="ECO:0000313" key="3">
    <source>
        <dbReference type="Proteomes" id="UP001162131"/>
    </source>
</evidence>
<keyword evidence="3" id="KW-1185">Reference proteome</keyword>
<dbReference type="Pfam" id="PF08613">
    <property type="entry name" value="Cyclin"/>
    <property type="match status" value="1"/>
</dbReference>
<dbReference type="Gene3D" id="1.10.472.10">
    <property type="entry name" value="Cyclin-like"/>
    <property type="match status" value="1"/>
</dbReference>
<dbReference type="InterPro" id="IPR036915">
    <property type="entry name" value="Cyclin-like_sf"/>
</dbReference>
<feature type="region of interest" description="Disordered" evidence="1">
    <location>
        <begin position="209"/>
        <end position="243"/>
    </location>
</feature>
<dbReference type="EMBL" id="CAJZBQ010000050">
    <property type="protein sequence ID" value="CAG9329979.1"/>
    <property type="molecule type" value="Genomic_DNA"/>
</dbReference>
<organism evidence="2 3">
    <name type="scientific">Blepharisma stoltei</name>
    <dbReference type="NCBI Taxonomy" id="1481888"/>
    <lineage>
        <taxon>Eukaryota</taxon>
        <taxon>Sar</taxon>
        <taxon>Alveolata</taxon>
        <taxon>Ciliophora</taxon>
        <taxon>Postciliodesmatophora</taxon>
        <taxon>Heterotrichea</taxon>
        <taxon>Heterotrichida</taxon>
        <taxon>Blepharismidae</taxon>
        <taxon>Blepharisma</taxon>
    </lineage>
</organism>
<dbReference type="InterPro" id="IPR013761">
    <property type="entry name" value="SAM/pointed_sf"/>
</dbReference>
<gene>
    <name evidence="2" type="ORF">BSTOLATCC_MIC50093</name>
</gene>
<sequence>MKKWELQQKQKIHNSKIKNAKPTIKTPSTVTVEIDSKISSESDYANAGLYSILKSFNLQQYTKRLSEIGFENDLKRLAYLTTKEIDEIANIIKMMPGHKLKFIAMIETLKFPKSEASLARSNSNLSKPRKSLPGMKRKTSAGAVSKGSRNSIRHESEQFEYPYSAQYETADSTIVNELEEQKLKEELQKAKEKIEELTRALSLQQQQQNSLEMMREDSTKCTEVESPKPSMRIDPLEPLPEIQPKNEVGVSLDSSKMRSTLHHIDIEEMCKSLAKAIRVLIFHGMSVEKNREIEPSLRESLSYMPDFNDETPRRDIMKPRYSFVSDNIPGSASGTSLDYSQDSCIHLNPIELDEISERSQEYSPQKKMRKEAGDINVPQTINDMFKTEFDDITATQAPCEEEIYNFSKNMIIRCRMEKECSIICLIYLERLIEKTGLYITEKNWKRLVILCLILASKVWDDESYENKHFSQAFTVVTLRELNSMEMIFLGLIDYDVGIKNSDYAKYYFILRTYCEKSNRSFPLKPMDVDTVMKLQKNADKVENELREIHNQALYQTL</sequence>
<dbReference type="CDD" id="cd20540">
    <property type="entry name" value="CYCLIN_CCNY_like"/>
    <property type="match status" value="1"/>
</dbReference>
<evidence type="ECO:0008006" key="4">
    <source>
        <dbReference type="Google" id="ProtNLM"/>
    </source>
</evidence>
<comment type="caution">
    <text evidence="2">The sequence shown here is derived from an EMBL/GenBank/DDBJ whole genome shotgun (WGS) entry which is preliminary data.</text>
</comment>
<protein>
    <recommendedName>
        <fullName evidence="4">SAM domain-containing protein</fullName>
    </recommendedName>
</protein>
<dbReference type="GO" id="GO:0019901">
    <property type="term" value="F:protein kinase binding"/>
    <property type="evidence" value="ECO:0007669"/>
    <property type="project" value="InterPro"/>
</dbReference>
<feature type="compositionally biased region" description="Basic residues" evidence="1">
    <location>
        <begin position="127"/>
        <end position="139"/>
    </location>
</feature>
<feature type="compositionally biased region" description="Basic and acidic residues" evidence="1">
    <location>
        <begin position="213"/>
        <end position="226"/>
    </location>
</feature>
<accession>A0AAU9K7P3</accession>
<dbReference type="SUPFAM" id="SSF47954">
    <property type="entry name" value="Cyclin-like"/>
    <property type="match status" value="1"/>
</dbReference>
<evidence type="ECO:0000313" key="2">
    <source>
        <dbReference type="EMBL" id="CAG9329979.1"/>
    </source>
</evidence>
<dbReference type="PANTHER" id="PTHR14248">
    <property type="entry name" value="CYCLIN Y, ISOFORM A"/>
    <property type="match status" value="1"/>
</dbReference>
<dbReference type="Gene3D" id="1.10.150.50">
    <property type="entry name" value="Transcription Factor, Ets-1"/>
    <property type="match status" value="1"/>
</dbReference>
<proteinExistence type="predicted"/>
<dbReference type="InterPro" id="IPR013922">
    <property type="entry name" value="Cyclin_PHO80-like"/>
</dbReference>
<feature type="region of interest" description="Disordered" evidence="1">
    <location>
        <begin position="117"/>
        <end position="156"/>
    </location>
</feature>
<dbReference type="Proteomes" id="UP001162131">
    <property type="component" value="Unassembled WGS sequence"/>
</dbReference>
<reference evidence="2" key="1">
    <citation type="submission" date="2021-09" db="EMBL/GenBank/DDBJ databases">
        <authorList>
            <consortium name="AG Swart"/>
            <person name="Singh M."/>
            <person name="Singh A."/>
            <person name="Seah K."/>
            <person name="Emmerich C."/>
        </authorList>
    </citation>
    <scope>NUCLEOTIDE SEQUENCE</scope>
    <source>
        <strain evidence="2">ATCC30299</strain>
    </source>
</reference>